<dbReference type="GO" id="GO:0005615">
    <property type="term" value="C:extracellular space"/>
    <property type="evidence" value="ECO:0007669"/>
    <property type="project" value="UniProtKB-KW"/>
</dbReference>
<evidence type="ECO:0000313" key="13">
    <source>
        <dbReference type="EMBL" id="SJL14262.1"/>
    </source>
</evidence>
<comment type="similarity">
    <text evidence="2">Belongs to the MIF family.</text>
</comment>
<evidence type="ECO:0000256" key="11">
    <source>
        <dbReference type="ARBA" id="ARBA00041912"/>
    </source>
</evidence>
<organism evidence="13 14">
    <name type="scientific">Armillaria ostoyae</name>
    <name type="common">Armillaria root rot fungus</name>
    <dbReference type="NCBI Taxonomy" id="47428"/>
    <lineage>
        <taxon>Eukaryota</taxon>
        <taxon>Fungi</taxon>
        <taxon>Dikarya</taxon>
        <taxon>Basidiomycota</taxon>
        <taxon>Agaricomycotina</taxon>
        <taxon>Agaricomycetes</taxon>
        <taxon>Agaricomycetidae</taxon>
        <taxon>Agaricales</taxon>
        <taxon>Marasmiineae</taxon>
        <taxon>Physalacriaceae</taxon>
        <taxon>Armillaria</taxon>
    </lineage>
</organism>
<dbReference type="OMA" id="TTIAKMW"/>
<evidence type="ECO:0000256" key="8">
    <source>
        <dbReference type="ARBA" id="ARBA00038932"/>
    </source>
</evidence>
<keyword evidence="14" id="KW-1185">Reference proteome</keyword>
<dbReference type="SUPFAM" id="SSF55331">
    <property type="entry name" value="Tautomerase/MIF"/>
    <property type="match status" value="1"/>
</dbReference>
<evidence type="ECO:0000256" key="1">
    <source>
        <dbReference type="ARBA" id="ARBA00004613"/>
    </source>
</evidence>
<protein>
    <recommendedName>
        <fullName evidence="12">L-dopachrome isomerase</fullName>
        <ecNumber evidence="9">5.3.2.1</ecNumber>
        <ecNumber evidence="8">5.3.3.12</ecNumber>
    </recommendedName>
    <alternativeName>
        <fullName evidence="10">L-dopachrome tautomerase</fullName>
    </alternativeName>
    <alternativeName>
        <fullName evidence="11">Phenylpyruvate tautomerase</fullName>
    </alternativeName>
</protein>
<dbReference type="PANTHER" id="PTHR11954">
    <property type="entry name" value="D-DOPACHROME DECARBOXYLASE"/>
    <property type="match status" value="1"/>
</dbReference>
<dbReference type="EC" id="5.3.3.12" evidence="8"/>
<name>A0A284RZS1_ARMOS</name>
<evidence type="ECO:0000256" key="6">
    <source>
        <dbReference type="ARBA" id="ARBA00036735"/>
    </source>
</evidence>
<keyword evidence="3" id="KW-0202">Cytokine</keyword>
<evidence type="ECO:0000256" key="2">
    <source>
        <dbReference type="ARBA" id="ARBA00005851"/>
    </source>
</evidence>
<evidence type="ECO:0000256" key="7">
    <source>
        <dbReference type="ARBA" id="ARBA00036823"/>
    </source>
</evidence>
<comment type="subcellular location">
    <subcellularLocation>
        <location evidence="1">Secreted</location>
    </subcellularLocation>
</comment>
<sequence>MPIIELTTNVKAPDAKAFTTALSQKSAEILGMTKYVTVTYKYDESMIFGGTYDPAFTMNVLTVLGIPTEKNAGFSQGFFEFFEKELGVPNDRGYIVFNDPGADRLGYKGTTFNIILASMPSRD</sequence>
<gene>
    <name evidence="13" type="ORF">ARMOST_17718</name>
</gene>
<dbReference type="EC" id="5.3.2.1" evidence="9"/>
<evidence type="ECO:0000256" key="3">
    <source>
        <dbReference type="ARBA" id="ARBA00022514"/>
    </source>
</evidence>
<dbReference type="OrthoDB" id="255819at2759"/>
<dbReference type="AlphaFoldDB" id="A0A284RZS1"/>
<evidence type="ECO:0000256" key="12">
    <source>
        <dbReference type="ARBA" id="ARBA00042730"/>
    </source>
</evidence>
<comment type="catalytic activity">
    <reaction evidence="6">
        <text>3-phenylpyruvate = enol-phenylpyruvate</text>
        <dbReference type="Rhea" id="RHEA:17097"/>
        <dbReference type="ChEBI" id="CHEBI:16815"/>
        <dbReference type="ChEBI" id="CHEBI:18005"/>
        <dbReference type="EC" id="5.3.2.1"/>
    </reaction>
</comment>
<evidence type="ECO:0000256" key="10">
    <source>
        <dbReference type="ARBA" id="ARBA00041631"/>
    </source>
</evidence>
<evidence type="ECO:0000313" key="14">
    <source>
        <dbReference type="Proteomes" id="UP000219338"/>
    </source>
</evidence>
<dbReference type="InterPro" id="IPR001398">
    <property type="entry name" value="Macrophage_inhib_fac"/>
</dbReference>
<reference evidence="14" key="1">
    <citation type="journal article" date="2017" name="Nat. Ecol. Evol.">
        <title>Genome expansion and lineage-specific genetic innovations in the forest pathogenic fungi Armillaria.</title>
        <authorList>
            <person name="Sipos G."/>
            <person name="Prasanna A.N."/>
            <person name="Walter M.C."/>
            <person name="O'Connor E."/>
            <person name="Balint B."/>
            <person name="Krizsan K."/>
            <person name="Kiss B."/>
            <person name="Hess J."/>
            <person name="Varga T."/>
            <person name="Slot J."/>
            <person name="Riley R."/>
            <person name="Boka B."/>
            <person name="Rigling D."/>
            <person name="Barry K."/>
            <person name="Lee J."/>
            <person name="Mihaltcheva S."/>
            <person name="LaButti K."/>
            <person name="Lipzen A."/>
            <person name="Waldron R."/>
            <person name="Moloney N.M."/>
            <person name="Sperisen C."/>
            <person name="Kredics L."/>
            <person name="Vagvoelgyi C."/>
            <person name="Patrignani A."/>
            <person name="Fitzpatrick D."/>
            <person name="Nagy I."/>
            <person name="Doyle S."/>
            <person name="Anderson J.B."/>
            <person name="Grigoriev I.V."/>
            <person name="Gueldener U."/>
            <person name="Muensterkoetter M."/>
            <person name="Nagy L.G."/>
        </authorList>
    </citation>
    <scope>NUCLEOTIDE SEQUENCE [LARGE SCALE GENOMIC DNA]</scope>
    <source>
        <strain evidence="14">C18/9</strain>
    </source>
</reference>
<accession>A0A284RZS1</accession>
<dbReference type="EMBL" id="FUEG01000023">
    <property type="protein sequence ID" value="SJL14262.1"/>
    <property type="molecule type" value="Genomic_DNA"/>
</dbReference>
<dbReference type="PANTHER" id="PTHR11954:SF6">
    <property type="entry name" value="MACROPHAGE MIGRATION INHIBITORY FACTOR"/>
    <property type="match status" value="1"/>
</dbReference>
<proteinExistence type="inferred from homology"/>
<dbReference type="InterPro" id="IPR014347">
    <property type="entry name" value="Tautomerase/MIF_sf"/>
</dbReference>
<evidence type="ECO:0000256" key="4">
    <source>
        <dbReference type="ARBA" id="ARBA00022525"/>
    </source>
</evidence>
<evidence type="ECO:0000256" key="9">
    <source>
        <dbReference type="ARBA" id="ARBA00039086"/>
    </source>
</evidence>
<dbReference type="Proteomes" id="UP000219338">
    <property type="component" value="Unassembled WGS sequence"/>
</dbReference>
<comment type="catalytic activity">
    <reaction evidence="7">
        <text>L-dopachrome = 5,6-dihydroxyindole-2-carboxylate</text>
        <dbReference type="Rhea" id="RHEA:13041"/>
        <dbReference type="ChEBI" id="CHEBI:16875"/>
        <dbReference type="ChEBI" id="CHEBI:57509"/>
        <dbReference type="EC" id="5.3.3.12"/>
    </reaction>
</comment>
<evidence type="ECO:0000256" key="5">
    <source>
        <dbReference type="ARBA" id="ARBA00023235"/>
    </source>
</evidence>
<keyword evidence="4" id="KW-0964">Secreted</keyword>
<dbReference type="GO" id="GO:0050178">
    <property type="term" value="F:phenylpyruvate tautomerase activity"/>
    <property type="evidence" value="ECO:0007669"/>
    <property type="project" value="UniProtKB-EC"/>
</dbReference>
<dbReference type="Pfam" id="PF01187">
    <property type="entry name" value="MIF"/>
    <property type="match status" value="1"/>
</dbReference>
<dbReference type="STRING" id="47428.A0A284RZS1"/>
<keyword evidence="5" id="KW-0413">Isomerase</keyword>
<dbReference type="Gene3D" id="3.30.429.10">
    <property type="entry name" value="Macrophage Migration Inhibitory Factor"/>
    <property type="match status" value="1"/>
</dbReference>
<dbReference type="GO" id="GO:0004167">
    <property type="term" value="F:dopachrome isomerase activity"/>
    <property type="evidence" value="ECO:0007669"/>
    <property type="project" value="UniProtKB-EC"/>
</dbReference>